<dbReference type="EMBL" id="FOHZ01000019">
    <property type="protein sequence ID" value="SET71290.1"/>
    <property type="molecule type" value="Genomic_DNA"/>
</dbReference>
<protein>
    <submittedName>
        <fullName evidence="1">Dicarboxylate transport</fullName>
    </submittedName>
</protein>
<reference evidence="2" key="1">
    <citation type="submission" date="2016-10" db="EMBL/GenBank/DDBJ databases">
        <authorList>
            <person name="Varghese N."/>
            <person name="Submissions S."/>
        </authorList>
    </citation>
    <scope>NUCLEOTIDE SEQUENCE [LARGE SCALE GENOMIC DNA]</scope>
    <source>
        <strain evidence="2">CGMCC 1.6489</strain>
    </source>
</reference>
<dbReference type="STRING" id="430453.SAMN04487962_1193"/>
<evidence type="ECO:0000313" key="1">
    <source>
        <dbReference type="EMBL" id="SET71290.1"/>
    </source>
</evidence>
<proteinExistence type="predicted"/>
<dbReference type="RefSeq" id="WP_177186075.1">
    <property type="nucleotide sequence ID" value="NZ_FOHZ01000019.1"/>
</dbReference>
<gene>
    <name evidence="1" type="ORF">SAMN04487962_1193</name>
</gene>
<dbReference type="Pfam" id="PF11739">
    <property type="entry name" value="YdbH-like"/>
    <property type="match status" value="2"/>
</dbReference>
<keyword evidence="2" id="KW-1185">Reference proteome</keyword>
<dbReference type="InterPro" id="IPR021730">
    <property type="entry name" value="YdbH"/>
</dbReference>
<organism evidence="1 2">
    <name type="scientific">Marinobacter segnicrescens</name>
    <dbReference type="NCBI Taxonomy" id="430453"/>
    <lineage>
        <taxon>Bacteria</taxon>
        <taxon>Pseudomonadati</taxon>
        <taxon>Pseudomonadota</taxon>
        <taxon>Gammaproteobacteria</taxon>
        <taxon>Pseudomonadales</taxon>
        <taxon>Marinobacteraceae</taxon>
        <taxon>Marinobacter</taxon>
    </lineage>
</organism>
<evidence type="ECO:0000313" key="2">
    <source>
        <dbReference type="Proteomes" id="UP000198762"/>
    </source>
</evidence>
<name>A0A1I0GMF3_9GAMM</name>
<dbReference type="AlphaFoldDB" id="A0A1I0GMF3"/>
<sequence length="730" mass="77671">MLIRRCLKVLLWGLLLLVVLLAGTWWLARMQLEALGVEQLEVSGVEMGWNRLAFDAVSLTWTGKGSSVVLETLGPAITMDWADWQLDRLVARSARIQQLTAAGPEASNPAPGAEALRLTLPDSVPFWLPRHLSVNNLEANFPCQGGQCRFSGALLFDRNDDSATAQVDATLARGDQTLTIAGDVQLGTGTDTVPGGDLAIGGLFPWLSPLVSAQWHPLLPHSATLRFTPLAGSAAEGDWPVAVTLTTEGGAVPGFEGDLVLHTGDNWRLDVSGGRLTAALKQWQQAGWVLDDVRLDMPLSGQLSPDSSRVTLGPGAVVQVRHLDPLSAAELMWLDKLALSGAGLVLVYRNGDLQVEGPVQLSIGEVRHNALVTQGWQLAADLMWAGALTVDGTLVNDVGARLPLRVRYHPAQGVQGTGTMTLDAGNQANQLAETLRAWPGSLIIEEGEARLVGELTWHPESPLTADATLTFAGASGLYEEMAWQTLSGQVQASLANDRLTIGTSDLGLAELNPGMPIGPVRLAGTYGAALAQPMAGELVLEGAQAGFAGGTLSVAPHTWQLDRVPIRVPVTVQGLQLSRLMNLYPTEGLAGEGTLKGELPLMISDRGVRIEGGHLSALPPGGRLQLPADKLQAMAATNEAMALVTRAMEDFHYELLESGISYSEDGTLVLDLQLRGSSPGVDSDRPVVLNINLEEDIPALLTSLQLSGRVNEAVTERVRERLQQDGVDTQ</sequence>
<accession>A0A1I0GMF3</accession>
<dbReference type="Proteomes" id="UP000198762">
    <property type="component" value="Unassembled WGS sequence"/>
</dbReference>